<accession>A0A9W8MFE7</accession>
<comment type="caution">
    <text evidence="1">The sequence shown here is derived from an EMBL/GenBank/DDBJ whole genome shotgun (WGS) entry which is preliminary data.</text>
</comment>
<keyword evidence="2" id="KW-1185">Reference proteome</keyword>
<dbReference type="EMBL" id="JANBPK010001038">
    <property type="protein sequence ID" value="KAJ2927113.1"/>
    <property type="molecule type" value="Genomic_DNA"/>
</dbReference>
<sequence length="101" mass="11774">MSQGDAHAQNIGSHLPTELWLDILRSTVDVPDSFEYPQILAEDFQSHYDGLGTGVFLSKHTAERFKTSLNMKAHLVCVCRQWYIWTIPWLYEHVRVEKWAI</sequence>
<name>A0A9W8MFE7_9AGAR</name>
<dbReference type="OrthoDB" id="3232644at2759"/>
<evidence type="ECO:0000313" key="2">
    <source>
        <dbReference type="Proteomes" id="UP001140091"/>
    </source>
</evidence>
<reference evidence="1" key="1">
    <citation type="submission" date="2022-06" db="EMBL/GenBank/DDBJ databases">
        <title>Genome Sequence of Candolleomyces eurysporus.</title>
        <authorList>
            <person name="Buettner E."/>
        </authorList>
    </citation>
    <scope>NUCLEOTIDE SEQUENCE</scope>
    <source>
        <strain evidence="1">VTCC 930004</strain>
    </source>
</reference>
<dbReference type="AlphaFoldDB" id="A0A9W8MFE7"/>
<dbReference type="Proteomes" id="UP001140091">
    <property type="component" value="Unassembled WGS sequence"/>
</dbReference>
<protein>
    <submittedName>
        <fullName evidence="1">Uncharacterized protein</fullName>
    </submittedName>
</protein>
<proteinExistence type="predicted"/>
<organism evidence="1 2">
    <name type="scientific">Candolleomyces eurysporus</name>
    <dbReference type="NCBI Taxonomy" id="2828524"/>
    <lineage>
        <taxon>Eukaryota</taxon>
        <taxon>Fungi</taxon>
        <taxon>Dikarya</taxon>
        <taxon>Basidiomycota</taxon>
        <taxon>Agaricomycotina</taxon>
        <taxon>Agaricomycetes</taxon>
        <taxon>Agaricomycetidae</taxon>
        <taxon>Agaricales</taxon>
        <taxon>Agaricineae</taxon>
        <taxon>Psathyrellaceae</taxon>
        <taxon>Candolleomyces</taxon>
    </lineage>
</organism>
<evidence type="ECO:0000313" key="1">
    <source>
        <dbReference type="EMBL" id="KAJ2927113.1"/>
    </source>
</evidence>
<gene>
    <name evidence="1" type="ORF">H1R20_g10013</name>
</gene>
<feature type="non-terminal residue" evidence="1">
    <location>
        <position position="101"/>
    </location>
</feature>